<dbReference type="RefSeq" id="WP_273628294.1">
    <property type="nucleotide sequence ID" value="NZ_CP117167.1"/>
</dbReference>
<reference evidence="1 2" key="1">
    <citation type="submission" date="2023-02" db="EMBL/GenBank/DDBJ databases">
        <title>Genome sequence of Mucilaginibacter jinjuensis strain KACC 16571.</title>
        <authorList>
            <person name="Kim S."/>
            <person name="Heo J."/>
            <person name="Kwon S.-W."/>
        </authorList>
    </citation>
    <scope>NUCLEOTIDE SEQUENCE [LARGE SCALE GENOMIC DNA]</scope>
    <source>
        <strain evidence="1 2">KACC 16571</strain>
    </source>
</reference>
<gene>
    <name evidence="1" type="ORF">PQO05_15685</name>
</gene>
<protein>
    <recommendedName>
        <fullName evidence="3">Lipocalin-like domain-containing protein</fullName>
    </recommendedName>
</protein>
<dbReference type="Proteomes" id="UP001216139">
    <property type="component" value="Chromosome"/>
</dbReference>
<dbReference type="EMBL" id="CP117167">
    <property type="protein sequence ID" value="WCT10176.1"/>
    <property type="molecule type" value="Genomic_DNA"/>
</dbReference>
<evidence type="ECO:0000313" key="2">
    <source>
        <dbReference type="Proteomes" id="UP001216139"/>
    </source>
</evidence>
<evidence type="ECO:0000313" key="1">
    <source>
        <dbReference type="EMBL" id="WCT10176.1"/>
    </source>
</evidence>
<dbReference type="PROSITE" id="PS51257">
    <property type="entry name" value="PROKAR_LIPOPROTEIN"/>
    <property type="match status" value="1"/>
</dbReference>
<keyword evidence="2" id="KW-1185">Reference proteome</keyword>
<name>A0ABY7T386_9SPHI</name>
<sequence>MKTSKLLFLLPPLLIAGGCKKANDEKKTLNGSYSGKLVVTPISAANQQGVTFGADVLFSLQNGKFSSTNPSANYFVGNGTYLVNNQTILFTDTSAAAYIKGNFPFTPRLNGSFTYSVKYDSVFLSLPVFGTQSGLGYSIAFKLKRN</sequence>
<organism evidence="1 2">
    <name type="scientific">Mucilaginibacter jinjuensis</name>
    <dbReference type="NCBI Taxonomy" id="1176721"/>
    <lineage>
        <taxon>Bacteria</taxon>
        <taxon>Pseudomonadati</taxon>
        <taxon>Bacteroidota</taxon>
        <taxon>Sphingobacteriia</taxon>
        <taxon>Sphingobacteriales</taxon>
        <taxon>Sphingobacteriaceae</taxon>
        <taxon>Mucilaginibacter</taxon>
    </lineage>
</organism>
<proteinExistence type="predicted"/>
<accession>A0ABY7T386</accession>
<evidence type="ECO:0008006" key="3">
    <source>
        <dbReference type="Google" id="ProtNLM"/>
    </source>
</evidence>